<organism evidence="6 7">
    <name type="scientific">Malus baccata</name>
    <name type="common">Siberian crab apple</name>
    <name type="synonym">Pyrus baccata</name>
    <dbReference type="NCBI Taxonomy" id="106549"/>
    <lineage>
        <taxon>Eukaryota</taxon>
        <taxon>Viridiplantae</taxon>
        <taxon>Streptophyta</taxon>
        <taxon>Embryophyta</taxon>
        <taxon>Tracheophyta</taxon>
        <taxon>Spermatophyta</taxon>
        <taxon>Magnoliopsida</taxon>
        <taxon>eudicotyledons</taxon>
        <taxon>Gunneridae</taxon>
        <taxon>Pentapetalae</taxon>
        <taxon>rosids</taxon>
        <taxon>fabids</taxon>
        <taxon>Rosales</taxon>
        <taxon>Rosaceae</taxon>
        <taxon>Amygdaloideae</taxon>
        <taxon>Maleae</taxon>
        <taxon>Malus</taxon>
    </lineage>
</organism>
<name>A0A540LBD0_MALBA</name>
<dbReference type="GO" id="GO:0045174">
    <property type="term" value="F:glutathione dehydrogenase (ascorbate) activity"/>
    <property type="evidence" value="ECO:0007669"/>
    <property type="project" value="InterPro"/>
</dbReference>
<evidence type="ECO:0000256" key="2">
    <source>
        <dbReference type="ARBA" id="ARBA00022679"/>
    </source>
</evidence>
<keyword evidence="7" id="KW-1185">Reference proteome</keyword>
<evidence type="ECO:0000259" key="5">
    <source>
        <dbReference type="PROSITE" id="PS50404"/>
    </source>
</evidence>
<dbReference type="EMBL" id="VIEB01000665">
    <property type="protein sequence ID" value="TQD83783.1"/>
    <property type="molecule type" value="Genomic_DNA"/>
</dbReference>
<dbReference type="Proteomes" id="UP000315295">
    <property type="component" value="Unassembled WGS sequence"/>
</dbReference>
<comment type="similarity">
    <text evidence="3">Belongs to the GST superfamily. DHAR family.</text>
</comment>
<evidence type="ECO:0000256" key="4">
    <source>
        <dbReference type="ARBA" id="ARBA00047960"/>
    </source>
</evidence>
<evidence type="ECO:0000313" key="7">
    <source>
        <dbReference type="Proteomes" id="UP000315295"/>
    </source>
</evidence>
<proteinExistence type="inferred from homology"/>
<protein>
    <recommendedName>
        <fullName evidence="1">glutathione transferase</fullName>
        <ecNumber evidence="1">2.5.1.18</ecNumber>
    </recommendedName>
</protein>
<dbReference type="CDD" id="cd00570">
    <property type="entry name" value="GST_N_family"/>
    <property type="match status" value="1"/>
</dbReference>
<evidence type="ECO:0000313" key="6">
    <source>
        <dbReference type="EMBL" id="TQD83783.1"/>
    </source>
</evidence>
<dbReference type="InterPro" id="IPR036249">
    <property type="entry name" value="Thioredoxin-like_sf"/>
</dbReference>
<gene>
    <name evidence="6" type="ORF">C1H46_030664</name>
</gene>
<dbReference type="PROSITE" id="PS50404">
    <property type="entry name" value="GST_NTER"/>
    <property type="match status" value="1"/>
</dbReference>
<dbReference type="STRING" id="106549.A0A540LBD0"/>
<comment type="caution">
    <text evidence="6">The sequence shown here is derived from an EMBL/GenBank/DDBJ whole genome shotgun (WGS) entry which is preliminary data.</text>
</comment>
<accession>A0A540LBD0</accession>
<dbReference type="PANTHER" id="PTHR44420">
    <property type="entry name" value="GLUTATHIONE S-TRANSFERASE DHAR2-RELATED"/>
    <property type="match status" value="1"/>
</dbReference>
<dbReference type="InterPro" id="IPR044627">
    <property type="entry name" value="DHAR1/2/3/4"/>
</dbReference>
<keyword evidence="2" id="KW-0808">Transferase</keyword>
<dbReference type="GO" id="GO:0004364">
    <property type="term" value="F:glutathione transferase activity"/>
    <property type="evidence" value="ECO:0007669"/>
    <property type="project" value="UniProtKB-EC"/>
</dbReference>
<comment type="catalytic activity">
    <reaction evidence="4">
        <text>RX + glutathione = an S-substituted glutathione + a halide anion + H(+)</text>
        <dbReference type="Rhea" id="RHEA:16437"/>
        <dbReference type="ChEBI" id="CHEBI:15378"/>
        <dbReference type="ChEBI" id="CHEBI:16042"/>
        <dbReference type="ChEBI" id="CHEBI:17792"/>
        <dbReference type="ChEBI" id="CHEBI:57925"/>
        <dbReference type="ChEBI" id="CHEBI:90779"/>
        <dbReference type="EC" id="2.5.1.18"/>
    </reaction>
</comment>
<dbReference type="Pfam" id="PF13409">
    <property type="entry name" value="GST_N_2"/>
    <property type="match status" value="1"/>
</dbReference>
<dbReference type="GO" id="GO:0033355">
    <property type="term" value="P:ascorbate glutathione cycle"/>
    <property type="evidence" value="ECO:0007669"/>
    <property type="project" value="InterPro"/>
</dbReference>
<dbReference type="SUPFAM" id="SSF52833">
    <property type="entry name" value="Thioredoxin-like"/>
    <property type="match status" value="1"/>
</dbReference>
<sequence length="130" mass="14441">MALEVAVKAAFGAPHLLGVCPFCQRVLLTLEEKKVPYKLHLINLSDKPSVSEDLGLGFLLVICRFTEVNPEGKVPVVKFDDKWVADFDVIVGIIEEKYPEPSLKIPPKFASVRLGMECLPQAVPKEVLRN</sequence>
<evidence type="ECO:0000256" key="3">
    <source>
        <dbReference type="ARBA" id="ARBA00024194"/>
    </source>
</evidence>
<dbReference type="InterPro" id="IPR004045">
    <property type="entry name" value="Glutathione_S-Trfase_N"/>
</dbReference>
<dbReference type="AlphaFoldDB" id="A0A540LBD0"/>
<reference evidence="6 7" key="1">
    <citation type="journal article" date="2019" name="G3 (Bethesda)">
        <title>Sequencing of a Wild Apple (Malus baccata) Genome Unravels the Differences Between Cultivated and Wild Apple Species Regarding Disease Resistance and Cold Tolerance.</title>
        <authorList>
            <person name="Chen X."/>
        </authorList>
    </citation>
    <scope>NUCLEOTIDE SEQUENCE [LARGE SCALE GENOMIC DNA]</scope>
    <source>
        <strain evidence="7">cv. Shandingzi</strain>
        <tissue evidence="6">Leaves</tissue>
    </source>
</reference>
<dbReference type="PANTHER" id="PTHR44420:SF6">
    <property type="entry name" value="REDUCTASE, PUTATIVE-RELATED"/>
    <property type="match status" value="1"/>
</dbReference>
<evidence type="ECO:0000256" key="1">
    <source>
        <dbReference type="ARBA" id="ARBA00012452"/>
    </source>
</evidence>
<dbReference type="EC" id="2.5.1.18" evidence="1"/>
<dbReference type="Gene3D" id="3.40.30.10">
    <property type="entry name" value="Glutaredoxin"/>
    <property type="match status" value="1"/>
</dbReference>
<feature type="domain" description="GST N-terminal" evidence="5">
    <location>
        <begin position="10"/>
        <end position="102"/>
    </location>
</feature>